<evidence type="ECO:0000313" key="3">
    <source>
        <dbReference type="Proteomes" id="UP000030013"/>
    </source>
</evidence>
<dbReference type="STRING" id="1385519.N801_06100"/>
<gene>
    <name evidence="2" type="ORF">N801_06100</name>
</gene>
<dbReference type="GO" id="GO:0016020">
    <property type="term" value="C:membrane"/>
    <property type="evidence" value="ECO:0007669"/>
    <property type="project" value="TreeGrafter"/>
</dbReference>
<feature type="domain" description="AB hydrolase-1" evidence="1">
    <location>
        <begin position="29"/>
        <end position="218"/>
    </location>
</feature>
<dbReference type="InterPro" id="IPR029058">
    <property type="entry name" value="AB_hydrolase_fold"/>
</dbReference>
<dbReference type="EMBL" id="AVPL01000013">
    <property type="protein sequence ID" value="KGN41722.1"/>
    <property type="molecule type" value="Genomic_DNA"/>
</dbReference>
<dbReference type="eggNOG" id="COG2267">
    <property type="taxonomic scope" value="Bacteria"/>
</dbReference>
<dbReference type="Pfam" id="PF12697">
    <property type="entry name" value="Abhydrolase_6"/>
    <property type="match status" value="1"/>
</dbReference>
<dbReference type="OrthoDB" id="2987348at2"/>
<dbReference type="InterPro" id="IPR050266">
    <property type="entry name" value="AB_hydrolase_sf"/>
</dbReference>
<dbReference type="PANTHER" id="PTHR43798">
    <property type="entry name" value="MONOACYLGLYCEROL LIPASE"/>
    <property type="match status" value="1"/>
</dbReference>
<accession>A0A0A0K059</accession>
<dbReference type="AlphaFoldDB" id="A0A0A0K059"/>
<evidence type="ECO:0000313" key="2">
    <source>
        <dbReference type="EMBL" id="KGN41722.1"/>
    </source>
</evidence>
<dbReference type="Gene3D" id="3.40.50.1820">
    <property type="entry name" value="alpha/beta hydrolase"/>
    <property type="match status" value="2"/>
</dbReference>
<comment type="caution">
    <text evidence="2">The sequence shown here is derived from an EMBL/GenBank/DDBJ whole genome shotgun (WGS) entry which is preliminary data.</text>
</comment>
<dbReference type="GO" id="GO:0016787">
    <property type="term" value="F:hydrolase activity"/>
    <property type="evidence" value="ECO:0007669"/>
    <property type="project" value="UniProtKB-KW"/>
</dbReference>
<proteinExistence type="predicted"/>
<dbReference type="PANTHER" id="PTHR43798:SF33">
    <property type="entry name" value="HYDROLASE, PUTATIVE (AFU_ORTHOLOGUE AFUA_2G14860)-RELATED"/>
    <property type="match status" value="1"/>
</dbReference>
<dbReference type="InterPro" id="IPR000073">
    <property type="entry name" value="AB_hydrolase_1"/>
</dbReference>
<dbReference type="SUPFAM" id="SSF53474">
    <property type="entry name" value="alpha/beta-Hydrolases"/>
    <property type="match status" value="1"/>
</dbReference>
<keyword evidence="3" id="KW-1185">Reference proteome</keyword>
<reference evidence="2 3" key="1">
    <citation type="submission" date="2013-08" db="EMBL/GenBank/DDBJ databases">
        <title>The genome sequence of Knoellia aerolata.</title>
        <authorList>
            <person name="Zhu W."/>
            <person name="Wang G."/>
        </authorList>
    </citation>
    <scope>NUCLEOTIDE SEQUENCE [LARGE SCALE GENOMIC DNA]</scope>
    <source>
        <strain evidence="2 3">DSM 18566</strain>
    </source>
</reference>
<evidence type="ECO:0000259" key="1">
    <source>
        <dbReference type="Pfam" id="PF12697"/>
    </source>
</evidence>
<keyword evidence="2" id="KW-0378">Hydrolase</keyword>
<dbReference type="RefSeq" id="WP_035935481.1">
    <property type="nucleotide sequence ID" value="NZ_AVPL01000013.1"/>
</dbReference>
<sequence>MPSSRRLECGAVALQVRTWSCEQPVHPPVVLLPGTGLTASDWDVVAAALARDRVVHAVDLRGHGSSDRPGRYSIELMARDVTLLLPQLGSRLDLVGHSLGGLVACLVASSAREVRRLVLEDVGLMRPRTPTTPERSNGTLHSDWAVVEQVRPEIDTPSPEWPAVLGALRLPVLAVSGGPSSFVPPLWVEDLVATVQDGAMVTVDAGHEVHANRPAEFLDAVRAFLTVDDSTA</sequence>
<organism evidence="2 3">
    <name type="scientific">Knoellia aerolata DSM 18566</name>
    <dbReference type="NCBI Taxonomy" id="1385519"/>
    <lineage>
        <taxon>Bacteria</taxon>
        <taxon>Bacillati</taxon>
        <taxon>Actinomycetota</taxon>
        <taxon>Actinomycetes</taxon>
        <taxon>Micrococcales</taxon>
        <taxon>Intrasporangiaceae</taxon>
        <taxon>Knoellia</taxon>
    </lineage>
</organism>
<protein>
    <submittedName>
        <fullName evidence="2">Alpha/beta hydrolase</fullName>
    </submittedName>
</protein>
<name>A0A0A0K059_9MICO</name>
<dbReference type="Proteomes" id="UP000030013">
    <property type="component" value="Unassembled WGS sequence"/>
</dbReference>